<evidence type="ECO:0000313" key="5">
    <source>
        <dbReference type="EMBL" id="KAB2677526.1"/>
    </source>
</evidence>
<sequence>MAEDQASGPLSPEMNEGIFRNDILPDYLPETMRQAERPRMILLGGQPGAGKTAVLIASHAELDQAGPTIRIVGDDLRSYHPQFRAFQQQDPETASQFTQLDAGRWTEKLLAAAVERKANIVFETTMRTPENVARVIGMARAGGYDIEARAIAVNPRLSWQGNHYRFEEMLHAGDAARIPPQHVHDAAVAGLRVSLERIETEDLADRVQLRTRGGTVLYDNERGSNGWSRPPQVGAALEREQTRPMTRGELQRFADDWSHVLGRMEVRNAREDRIAAVRARAAEDVSHLLAQRREADGDDRSRRGRSIFQTRADALGMFVELYDNALRDAERRPIGNIEAHAGGRLAQSYMALKLVEAVRDLGLLPDGGTILATRAMVQDKRGSKEFPAAHRLPADLAVESPDGERRRLTEHLDVELNRVAVDRDVFGRTDRLSRLANVVDSWLEAAGMRKTLARAANAVASGRMSASAAMSDILEPGYAAAVAHTRQRLERNMALAERTAIATAIVDQRGEPFRGMPDDLRLRTGDLENRARAKAMMEEILTETARHERLDAERRRAAEEFARGIADNERSLGAGRIVDRRTKRADALVPARDVPDLTEKEIADRLHASTRLADKRGEIENLSRLVFGNSQAVAASVASVRDAPTGAAAGDDVREGRLGEMAGEGKGWLRGPSPARQAAEAHAPQLAAALADYGHAVDFERHQVVSQHRDEQARQRVEIRAPSPELAGVLKSEGHDQVRRLSSEPSLRREFETITLAINRRLTPGDKADLKDGNVARLASSLGVTRDQAASLRQVHEQAHALQERSLRQNRELARGSQIGIRR</sequence>
<accession>A0A6L3YAZ1</accession>
<protein>
    <submittedName>
        <fullName evidence="5">AAA family ATPase</fullName>
    </submittedName>
</protein>
<dbReference type="SUPFAM" id="SSF52540">
    <property type="entry name" value="P-loop containing nucleoside triphosphate hydrolases"/>
    <property type="match status" value="1"/>
</dbReference>
<feature type="compositionally biased region" description="Basic and acidic residues" evidence="3">
    <location>
        <begin position="732"/>
        <end position="744"/>
    </location>
</feature>
<evidence type="ECO:0000256" key="2">
    <source>
        <dbReference type="ARBA" id="ARBA00022840"/>
    </source>
</evidence>
<dbReference type="InterPro" id="IPR010488">
    <property type="entry name" value="Zeta_toxin_domain"/>
</dbReference>
<feature type="region of interest" description="Disordered" evidence="3">
    <location>
        <begin position="725"/>
        <end position="744"/>
    </location>
</feature>
<dbReference type="RefSeq" id="WP_151653607.1">
    <property type="nucleotide sequence ID" value="NZ_WBVX01000039.1"/>
</dbReference>
<organism evidence="5 6">
    <name type="scientific">Brucella tritici</name>
    <dbReference type="NCBI Taxonomy" id="94626"/>
    <lineage>
        <taxon>Bacteria</taxon>
        <taxon>Pseudomonadati</taxon>
        <taxon>Pseudomonadota</taxon>
        <taxon>Alphaproteobacteria</taxon>
        <taxon>Hyphomicrobiales</taxon>
        <taxon>Brucellaceae</taxon>
        <taxon>Brucella/Ochrobactrum group</taxon>
        <taxon>Brucella</taxon>
    </lineage>
</organism>
<reference evidence="5 6" key="1">
    <citation type="submission" date="2019-09" db="EMBL/GenBank/DDBJ databases">
        <title>Taxonomic organization of the family Brucellaceae based on a phylogenomic approach.</title>
        <authorList>
            <person name="Leclercq S."/>
            <person name="Cloeckaert A."/>
            <person name="Zygmunt M.S."/>
        </authorList>
    </citation>
    <scope>NUCLEOTIDE SEQUENCE [LARGE SCALE GENOMIC DNA]</scope>
    <source>
        <strain evidence="5 6">WS1830</strain>
    </source>
</reference>
<keyword evidence="1" id="KW-0547">Nucleotide-binding</keyword>
<name>A0A6L3YAZ1_9HYPH</name>
<feature type="domain" description="Zeta toxin" evidence="4">
    <location>
        <begin position="32"/>
        <end position="221"/>
    </location>
</feature>
<evidence type="ECO:0000256" key="1">
    <source>
        <dbReference type="ARBA" id="ARBA00022741"/>
    </source>
</evidence>
<keyword evidence="2" id="KW-0067">ATP-binding</keyword>
<evidence type="ECO:0000313" key="6">
    <source>
        <dbReference type="Proteomes" id="UP000481643"/>
    </source>
</evidence>
<dbReference type="GO" id="GO:0005524">
    <property type="term" value="F:ATP binding"/>
    <property type="evidence" value="ECO:0007669"/>
    <property type="project" value="UniProtKB-KW"/>
</dbReference>
<dbReference type="Proteomes" id="UP000481643">
    <property type="component" value="Unassembled WGS sequence"/>
</dbReference>
<feature type="region of interest" description="Disordered" evidence="3">
    <location>
        <begin position="645"/>
        <end position="682"/>
    </location>
</feature>
<evidence type="ECO:0000259" key="4">
    <source>
        <dbReference type="Pfam" id="PF06414"/>
    </source>
</evidence>
<dbReference type="InterPro" id="IPR027417">
    <property type="entry name" value="P-loop_NTPase"/>
</dbReference>
<comment type="caution">
    <text evidence="5">The sequence shown here is derived from an EMBL/GenBank/DDBJ whole genome shotgun (WGS) entry which is preliminary data.</text>
</comment>
<gene>
    <name evidence="5" type="ORF">F9L08_24845</name>
</gene>
<dbReference type="Pfam" id="PF06414">
    <property type="entry name" value="Zeta_toxin"/>
    <property type="match status" value="1"/>
</dbReference>
<dbReference type="EMBL" id="WBVX01000039">
    <property type="protein sequence ID" value="KAB2677526.1"/>
    <property type="molecule type" value="Genomic_DNA"/>
</dbReference>
<evidence type="ECO:0000256" key="3">
    <source>
        <dbReference type="SAM" id="MobiDB-lite"/>
    </source>
</evidence>
<dbReference type="Gene3D" id="3.40.50.300">
    <property type="entry name" value="P-loop containing nucleotide triphosphate hydrolases"/>
    <property type="match status" value="1"/>
</dbReference>
<dbReference type="AlphaFoldDB" id="A0A6L3YAZ1"/>
<dbReference type="GO" id="GO:0016301">
    <property type="term" value="F:kinase activity"/>
    <property type="evidence" value="ECO:0007669"/>
    <property type="project" value="InterPro"/>
</dbReference>
<proteinExistence type="predicted"/>